<evidence type="ECO:0000313" key="1">
    <source>
        <dbReference type="EMBL" id="CAF4296058.1"/>
    </source>
</evidence>
<dbReference type="AlphaFoldDB" id="A0A820HMU7"/>
<proteinExistence type="predicted"/>
<protein>
    <submittedName>
        <fullName evidence="1">Uncharacterized protein</fullName>
    </submittedName>
</protein>
<evidence type="ECO:0000313" key="2">
    <source>
        <dbReference type="Proteomes" id="UP000663844"/>
    </source>
</evidence>
<sequence length="91" mass="10464">MRVIKNTSNKTFALGTLAIHMVIWLDHDLTPVCMKNNVQNEAFKERLISYLEDIIKEDLDLFRESNDTGLNESGTFTFILAIFLRWTALGT</sequence>
<comment type="caution">
    <text evidence="1">The sequence shown here is derived from an EMBL/GenBank/DDBJ whole genome shotgun (WGS) entry which is preliminary data.</text>
</comment>
<accession>A0A820HMU7</accession>
<name>A0A820HMU7_9BILA</name>
<organism evidence="1 2">
    <name type="scientific">Adineta steineri</name>
    <dbReference type="NCBI Taxonomy" id="433720"/>
    <lineage>
        <taxon>Eukaryota</taxon>
        <taxon>Metazoa</taxon>
        <taxon>Spiralia</taxon>
        <taxon>Gnathifera</taxon>
        <taxon>Rotifera</taxon>
        <taxon>Eurotatoria</taxon>
        <taxon>Bdelloidea</taxon>
        <taxon>Adinetida</taxon>
        <taxon>Adinetidae</taxon>
        <taxon>Adineta</taxon>
    </lineage>
</organism>
<gene>
    <name evidence="1" type="ORF">OXD698_LOCUS45833</name>
</gene>
<reference evidence="1" key="1">
    <citation type="submission" date="2021-02" db="EMBL/GenBank/DDBJ databases">
        <authorList>
            <person name="Nowell W R."/>
        </authorList>
    </citation>
    <scope>NUCLEOTIDE SEQUENCE</scope>
</reference>
<dbReference type="Proteomes" id="UP000663844">
    <property type="component" value="Unassembled WGS sequence"/>
</dbReference>
<dbReference type="EMBL" id="CAJOAZ010015693">
    <property type="protein sequence ID" value="CAF4296058.1"/>
    <property type="molecule type" value="Genomic_DNA"/>
</dbReference>